<gene>
    <name evidence="1" type="ORF">BN9_117230</name>
</gene>
<evidence type="ECO:0000313" key="2">
    <source>
        <dbReference type="Proteomes" id="UP000053237"/>
    </source>
</evidence>
<dbReference type="EMBL" id="CAIX01000409">
    <property type="protein sequence ID" value="CCI50172.1"/>
    <property type="molecule type" value="Genomic_DNA"/>
</dbReference>
<dbReference type="AlphaFoldDB" id="A0A024GT94"/>
<name>A0A024GT94_9STRA</name>
<keyword evidence="2" id="KW-1185">Reference proteome</keyword>
<sequence>MSSNSAFEASILISISAKNQFMISSSSLTACEGILQSTRRTSKAILCLSLLQKIRTRSITMANFPRQMNSSAQNRPECSTTTLAVVSKNAGQPVASRSLSLLRNRFIMNRSTSSLSFSKTHFPKAPEIEISIDLKRVCVSIRKDRIIGMEMTMEGCGELYFCMIRLTKMRQIGLQSSNFEMKTTWHHKSLWIRVGEVLRLENPTSRCEKDS</sequence>
<dbReference type="Proteomes" id="UP000053237">
    <property type="component" value="Unassembled WGS sequence"/>
</dbReference>
<proteinExistence type="predicted"/>
<protein>
    <submittedName>
        <fullName evidence="1">Uncharacterized protein</fullName>
    </submittedName>
</protein>
<evidence type="ECO:0000313" key="1">
    <source>
        <dbReference type="EMBL" id="CCI50172.1"/>
    </source>
</evidence>
<comment type="caution">
    <text evidence="1">The sequence shown here is derived from an EMBL/GenBank/DDBJ whole genome shotgun (WGS) entry which is preliminary data.</text>
</comment>
<dbReference type="InParanoid" id="A0A024GT94"/>
<accession>A0A024GT94</accession>
<reference evidence="1 2" key="1">
    <citation type="submission" date="2012-05" db="EMBL/GenBank/DDBJ databases">
        <title>Recombination and specialization in a pathogen metapopulation.</title>
        <authorList>
            <person name="Gardiner A."/>
            <person name="Kemen E."/>
            <person name="Schultz-Larsen T."/>
            <person name="MacLean D."/>
            <person name="Van Oosterhout C."/>
            <person name="Jones J.D.G."/>
        </authorList>
    </citation>
    <scope>NUCLEOTIDE SEQUENCE [LARGE SCALE GENOMIC DNA]</scope>
    <source>
        <strain evidence="1 2">Ac Nc2</strain>
    </source>
</reference>
<organism evidence="1 2">
    <name type="scientific">Albugo candida</name>
    <dbReference type="NCBI Taxonomy" id="65357"/>
    <lineage>
        <taxon>Eukaryota</taxon>
        <taxon>Sar</taxon>
        <taxon>Stramenopiles</taxon>
        <taxon>Oomycota</taxon>
        <taxon>Peronosporomycetes</taxon>
        <taxon>Albuginales</taxon>
        <taxon>Albuginaceae</taxon>
        <taxon>Albugo</taxon>
    </lineage>
</organism>